<evidence type="ECO:0000256" key="17">
    <source>
        <dbReference type="ARBA" id="ARBA00023264"/>
    </source>
</evidence>
<reference evidence="21" key="1">
    <citation type="journal article" date="2019" name="Int. J. Syst. Evol. Microbiol.">
        <title>The Global Catalogue of Microorganisms (GCM) 10K type strain sequencing project: providing services to taxonomists for standard genome sequencing and annotation.</title>
        <authorList>
            <consortium name="The Broad Institute Genomics Platform"/>
            <consortium name="The Broad Institute Genome Sequencing Center for Infectious Disease"/>
            <person name="Wu L."/>
            <person name="Ma J."/>
        </authorList>
    </citation>
    <scope>NUCLEOTIDE SEQUENCE [LARGE SCALE GENOMIC DNA]</scope>
    <source>
        <strain evidence="21">JCM 18423</strain>
    </source>
</reference>
<evidence type="ECO:0000256" key="5">
    <source>
        <dbReference type="ARBA" id="ARBA00010185"/>
    </source>
</evidence>
<keyword evidence="15 19" id="KW-0472">Membrane</keyword>
<evidence type="ECO:0000256" key="2">
    <source>
        <dbReference type="ARBA" id="ARBA00004651"/>
    </source>
</evidence>
<keyword evidence="17" id="KW-1208">Phospholipid metabolism</keyword>
<dbReference type="PANTHER" id="PTHR46382:SF1">
    <property type="entry name" value="PHOSPHATIDATE CYTIDYLYLTRANSFERASE"/>
    <property type="match status" value="1"/>
</dbReference>
<dbReference type="GO" id="GO:0016779">
    <property type="term" value="F:nucleotidyltransferase activity"/>
    <property type="evidence" value="ECO:0007669"/>
    <property type="project" value="UniProtKB-KW"/>
</dbReference>
<feature type="transmembrane region" description="Helical" evidence="19">
    <location>
        <begin position="215"/>
        <end position="237"/>
    </location>
</feature>
<evidence type="ECO:0000256" key="6">
    <source>
        <dbReference type="ARBA" id="ARBA00012487"/>
    </source>
</evidence>
<evidence type="ECO:0000256" key="16">
    <source>
        <dbReference type="ARBA" id="ARBA00023209"/>
    </source>
</evidence>
<keyword evidence="11 18" id="KW-0812">Transmembrane</keyword>
<evidence type="ECO:0000256" key="18">
    <source>
        <dbReference type="RuleBase" id="RU003938"/>
    </source>
</evidence>
<feature type="transmembrane region" description="Helical" evidence="19">
    <location>
        <begin position="87"/>
        <end position="106"/>
    </location>
</feature>
<keyword evidence="8" id="KW-1003">Cell membrane</keyword>
<comment type="subcellular location">
    <subcellularLocation>
        <location evidence="2">Cell membrane</location>
        <topology evidence="2">Multi-pass membrane protein</topology>
    </subcellularLocation>
</comment>
<protein>
    <recommendedName>
        <fullName evidence="7 18">Phosphatidate cytidylyltransferase</fullName>
        <ecNumber evidence="6 18">2.7.7.41</ecNumber>
    </recommendedName>
</protein>
<keyword evidence="9" id="KW-0444">Lipid biosynthesis</keyword>
<evidence type="ECO:0000256" key="4">
    <source>
        <dbReference type="ARBA" id="ARBA00005189"/>
    </source>
</evidence>
<accession>A0ABP9M7V4</accession>
<dbReference type="RefSeq" id="WP_260648703.1">
    <property type="nucleotide sequence ID" value="NZ_BAABKD010000011.1"/>
</dbReference>
<comment type="pathway">
    <text evidence="3 18">Phospholipid metabolism; CDP-diacylglycerol biosynthesis; CDP-diacylglycerol from sn-glycerol 3-phosphate: step 3/3.</text>
</comment>
<keyword evidence="21" id="KW-1185">Reference proteome</keyword>
<evidence type="ECO:0000256" key="11">
    <source>
        <dbReference type="ARBA" id="ARBA00022692"/>
    </source>
</evidence>
<keyword evidence="16" id="KW-0594">Phospholipid biosynthesis</keyword>
<evidence type="ECO:0000256" key="10">
    <source>
        <dbReference type="ARBA" id="ARBA00022679"/>
    </source>
</evidence>
<keyword evidence="12 18" id="KW-0548">Nucleotidyltransferase</keyword>
<dbReference type="PROSITE" id="PS01315">
    <property type="entry name" value="CDS"/>
    <property type="match status" value="1"/>
</dbReference>
<keyword evidence="14" id="KW-0443">Lipid metabolism</keyword>
<evidence type="ECO:0000256" key="19">
    <source>
        <dbReference type="SAM" id="Phobius"/>
    </source>
</evidence>
<dbReference type="Pfam" id="PF01148">
    <property type="entry name" value="CTP_transf_1"/>
    <property type="match status" value="1"/>
</dbReference>
<dbReference type="PANTHER" id="PTHR46382">
    <property type="entry name" value="PHOSPHATIDATE CYTIDYLYLTRANSFERASE"/>
    <property type="match status" value="1"/>
</dbReference>
<dbReference type="Proteomes" id="UP001500227">
    <property type="component" value="Unassembled WGS sequence"/>
</dbReference>
<evidence type="ECO:0000256" key="7">
    <source>
        <dbReference type="ARBA" id="ARBA00019373"/>
    </source>
</evidence>
<comment type="pathway">
    <text evidence="4">Lipid metabolism.</text>
</comment>
<evidence type="ECO:0000256" key="8">
    <source>
        <dbReference type="ARBA" id="ARBA00022475"/>
    </source>
</evidence>
<evidence type="ECO:0000256" key="9">
    <source>
        <dbReference type="ARBA" id="ARBA00022516"/>
    </source>
</evidence>
<comment type="caution">
    <text evidence="20">The sequence shown here is derived from an EMBL/GenBank/DDBJ whole genome shotgun (WGS) entry which is preliminary data.</text>
</comment>
<organism evidence="20 21">
    <name type="scientific">Paenalcaligenes hermetiae</name>
    <dbReference type="NCBI Taxonomy" id="1157987"/>
    <lineage>
        <taxon>Bacteria</taxon>
        <taxon>Pseudomonadati</taxon>
        <taxon>Pseudomonadota</taxon>
        <taxon>Betaproteobacteria</taxon>
        <taxon>Burkholderiales</taxon>
        <taxon>Alcaligenaceae</taxon>
        <taxon>Paenalcaligenes</taxon>
    </lineage>
</organism>
<dbReference type="InterPro" id="IPR000374">
    <property type="entry name" value="PC_trans"/>
</dbReference>
<evidence type="ECO:0000313" key="21">
    <source>
        <dbReference type="Proteomes" id="UP001500227"/>
    </source>
</evidence>
<name>A0ABP9M7V4_9BURK</name>
<feature type="transmembrane region" description="Helical" evidence="19">
    <location>
        <begin position="145"/>
        <end position="163"/>
    </location>
</feature>
<sequence length="292" mass="31750">MLKQRVVTAAILIALLLGAIWAPTPWALVLILCVMASCAVWEWLRLSYSDKPLVPTLVAVAFAFMTWGYARQWIIDAEQGLMHSHPFLLISPIVLAYWVIGVGFMLAMAQTQKRQNPLALSLFGVMSIAVAWAALVDMWLYRGAWYLLSMMAVVWVADIAAYFSGKAFGQRKLAPRISPGKTWAGLGGGVLAVVAWVLISSTWSGSFGAELVANWSWFGAMVFAVLLALFSVVGDLFESLLKRRAGYKDSSQLLPGHGGVLDRIDALIPVAPLAAFVAGPWLQALLTNPVNS</sequence>
<evidence type="ECO:0000256" key="12">
    <source>
        <dbReference type="ARBA" id="ARBA00022695"/>
    </source>
</evidence>
<evidence type="ECO:0000256" key="13">
    <source>
        <dbReference type="ARBA" id="ARBA00022989"/>
    </source>
</evidence>
<proteinExistence type="inferred from homology"/>
<evidence type="ECO:0000256" key="15">
    <source>
        <dbReference type="ARBA" id="ARBA00023136"/>
    </source>
</evidence>
<keyword evidence="13 19" id="KW-1133">Transmembrane helix</keyword>
<feature type="transmembrane region" description="Helical" evidence="19">
    <location>
        <begin position="56"/>
        <end position="75"/>
    </location>
</feature>
<evidence type="ECO:0000256" key="1">
    <source>
        <dbReference type="ARBA" id="ARBA00001698"/>
    </source>
</evidence>
<evidence type="ECO:0000313" key="20">
    <source>
        <dbReference type="EMBL" id="GAA5092562.1"/>
    </source>
</evidence>
<dbReference type="EMBL" id="BAABKD010000011">
    <property type="protein sequence ID" value="GAA5092562.1"/>
    <property type="molecule type" value="Genomic_DNA"/>
</dbReference>
<feature type="transmembrane region" description="Helical" evidence="19">
    <location>
        <begin position="118"/>
        <end position="139"/>
    </location>
</feature>
<keyword evidence="10 18" id="KW-0808">Transferase</keyword>
<dbReference type="EC" id="2.7.7.41" evidence="6 18"/>
<comment type="catalytic activity">
    <reaction evidence="1 18">
        <text>a 1,2-diacyl-sn-glycero-3-phosphate + CTP + H(+) = a CDP-1,2-diacyl-sn-glycerol + diphosphate</text>
        <dbReference type="Rhea" id="RHEA:16229"/>
        <dbReference type="ChEBI" id="CHEBI:15378"/>
        <dbReference type="ChEBI" id="CHEBI:33019"/>
        <dbReference type="ChEBI" id="CHEBI:37563"/>
        <dbReference type="ChEBI" id="CHEBI:58332"/>
        <dbReference type="ChEBI" id="CHEBI:58608"/>
        <dbReference type="EC" id="2.7.7.41"/>
    </reaction>
</comment>
<evidence type="ECO:0000256" key="3">
    <source>
        <dbReference type="ARBA" id="ARBA00005119"/>
    </source>
</evidence>
<comment type="similarity">
    <text evidence="5 18">Belongs to the CDS family.</text>
</comment>
<feature type="transmembrane region" description="Helical" evidence="19">
    <location>
        <begin position="183"/>
        <end position="203"/>
    </location>
</feature>
<gene>
    <name evidence="20" type="ORF">GCM10023337_20050</name>
</gene>
<evidence type="ECO:0000256" key="14">
    <source>
        <dbReference type="ARBA" id="ARBA00023098"/>
    </source>
</evidence>